<dbReference type="EMBL" id="JBBNAF010000003">
    <property type="protein sequence ID" value="KAK9161578.1"/>
    <property type="molecule type" value="Genomic_DNA"/>
</dbReference>
<keyword evidence="2" id="KW-1185">Reference proteome</keyword>
<evidence type="ECO:0000313" key="2">
    <source>
        <dbReference type="Proteomes" id="UP001420932"/>
    </source>
</evidence>
<comment type="caution">
    <text evidence="1">The sequence shown here is derived from an EMBL/GenBank/DDBJ whole genome shotgun (WGS) entry which is preliminary data.</text>
</comment>
<dbReference type="Proteomes" id="UP001420932">
    <property type="component" value="Unassembled WGS sequence"/>
</dbReference>
<sequence length="51" mass="6117">MEHESKHIPVTLSAKPRLFLAWYRNSECVRCLELHCKIYMQELQLLFARAI</sequence>
<reference evidence="1 2" key="1">
    <citation type="submission" date="2024-01" db="EMBL/GenBank/DDBJ databases">
        <title>Genome assemblies of Stephania.</title>
        <authorList>
            <person name="Yang L."/>
        </authorList>
    </citation>
    <scope>NUCLEOTIDE SEQUENCE [LARGE SCALE GENOMIC DNA]</scope>
    <source>
        <strain evidence="1">YNDBR</strain>
        <tissue evidence="1">Leaf</tissue>
    </source>
</reference>
<protein>
    <submittedName>
        <fullName evidence="1">Uncharacterized protein</fullName>
    </submittedName>
</protein>
<organism evidence="1 2">
    <name type="scientific">Stephania yunnanensis</name>
    <dbReference type="NCBI Taxonomy" id="152371"/>
    <lineage>
        <taxon>Eukaryota</taxon>
        <taxon>Viridiplantae</taxon>
        <taxon>Streptophyta</taxon>
        <taxon>Embryophyta</taxon>
        <taxon>Tracheophyta</taxon>
        <taxon>Spermatophyta</taxon>
        <taxon>Magnoliopsida</taxon>
        <taxon>Ranunculales</taxon>
        <taxon>Menispermaceae</taxon>
        <taxon>Menispermoideae</taxon>
        <taxon>Cissampelideae</taxon>
        <taxon>Stephania</taxon>
    </lineage>
</organism>
<dbReference type="AlphaFoldDB" id="A0AAP0KZE0"/>
<name>A0AAP0KZE0_9MAGN</name>
<accession>A0AAP0KZE0</accession>
<evidence type="ECO:0000313" key="1">
    <source>
        <dbReference type="EMBL" id="KAK9161578.1"/>
    </source>
</evidence>
<proteinExistence type="predicted"/>
<gene>
    <name evidence="1" type="ORF">Syun_007919</name>
</gene>